<dbReference type="AlphaFoldDB" id="A0AAD8VI82"/>
<dbReference type="GO" id="GO:0010468">
    <property type="term" value="P:regulation of gene expression"/>
    <property type="evidence" value="ECO:0007669"/>
    <property type="project" value="TreeGrafter"/>
</dbReference>
<dbReference type="EMBL" id="JAUUTY010000007">
    <property type="protein sequence ID" value="KAK1607504.1"/>
    <property type="molecule type" value="Genomic_DNA"/>
</dbReference>
<evidence type="ECO:0000259" key="3">
    <source>
        <dbReference type="Pfam" id="PF06047"/>
    </source>
</evidence>
<name>A0AAD8VI82_LOLMU</name>
<dbReference type="Proteomes" id="UP001231189">
    <property type="component" value="Unassembled WGS sequence"/>
</dbReference>
<keyword evidence="5" id="KW-1185">Reference proteome</keyword>
<feature type="compositionally biased region" description="Basic residues" evidence="2">
    <location>
        <begin position="25"/>
        <end position="42"/>
    </location>
</feature>
<gene>
    <name evidence="4" type="ORF">QYE76_031177</name>
</gene>
<evidence type="ECO:0000256" key="1">
    <source>
        <dbReference type="ARBA" id="ARBA00009313"/>
    </source>
</evidence>
<comment type="caution">
    <text evidence="4">The sequence shown here is derived from an EMBL/GenBank/DDBJ whole genome shotgun (WGS) entry which is preliminary data.</text>
</comment>
<dbReference type="InterPro" id="IPR009269">
    <property type="entry name" value="NKAP_C"/>
</dbReference>
<dbReference type="PANTHER" id="PTHR13087">
    <property type="entry name" value="NF-KAPPA B ACTIVATING PROTEIN"/>
    <property type="match status" value="1"/>
</dbReference>
<dbReference type="PANTHER" id="PTHR13087:SF12">
    <property type="entry name" value="NF-KAPPA-B-ACTIVATING PROTEIN C-TERMINAL DOMAIN-CONTAINING PROTEIN"/>
    <property type="match status" value="1"/>
</dbReference>
<dbReference type="InterPro" id="IPR040466">
    <property type="entry name" value="NKAP"/>
</dbReference>
<sequence>MPSPETEPGVSSIAGCSAAASASTLRRRRHRSPSPLRCRLRRHNEDEGLKGSGRESEGSRSGSRHRHRRKERGRSIGSKVRHRHRDEDSETSNDSDDSRERKSRKRSRTHHKVSRRKKNKGSDRSSRGNAKTGDEMAESIEFRKKKMDALKHAQVSTPEDSAAPLVGPLPLPQPRVDVQVNYGGALRPGEGDAMAQFVQQGKRIPRRGEVGLSADEIQRFEDAGYVMSGSRHSRINVVRLRKENQVYSAEEKRALATFNYEQRAMRESKVREDLRRLVDRTLGNLAGKEHDPFADK</sequence>
<dbReference type="GO" id="GO:0003682">
    <property type="term" value="F:chromatin binding"/>
    <property type="evidence" value="ECO:0007669"/>
    <property type="project" value="InterPro"/>
</dbReference>
<reference evidence="4" key="1">
    <citation type="submission" date="2023-07" db="EMBL/GenBank/DDBJ databases">
        <title>A chromosome-level genome assembly of Lolium multiflorum.</title>
        <authorList>
            <person name="Chen Y."/>
            <person name="Copetti D."/>
            <person name="Kolliker R."/>
            <person name="Studer B."/>
        </authorList>
    </citation>
    <scope>NUCLEOTIDE SEQUENCE</scope>
    <source>
        <strain evidence="4">02402/16</strain>
        <tissue evidence="4">Leaf</tissue>
    </source>
</reference>
<feature type="region of interest" description="Disordered" evidence="2">
    <location>
        <begin position="1"/>
        <end position="172"/>
    </location>
</feature>
<protein>
    <recommendedName>
        <fullName evidence="3">NF-kappa-B-activating protein C-terminal domain-containing protein</fullName>
    </recommendedName>
</protein>
<evidence type="ECO:0000313" key="5">
    <source>
        <dbReference type="Proteomes" id="UP001231189"/>
    </source>
</evidence>
<feature type="compositionally biased region" description="Acidic residues" evidence="2">
    <location>
        <begin position="88"/>
        <end position="97"/>
    </location>
</feature>
<feature type="domain" description="NF-kappa-B-activating protein C-terminal" evidence="3">
    <location>
        <begin position="180"/>
        <end position="279"/>
    </location>
</feature>
<feature type="compositionally biased region" description="Basic and acidic residues" evidence="2">
    <location>
        <begin position="43"/>
        <end position="58"/>
    </location>
</feature>
<feature type="compositionally biased region" description="Low complexity" evidence="2">
    <location>
        <begin position="11"/>
        <end position="24"/>
    </location>
</feature>
<evidence type="ECO:0000313" key="4">
    <source>
        <dbReference type="EMBL" id="KAK1607504.1"/>
    </source>
</evidence>
<organism evidence="4 5">
    <name type="scientific">Lolium multiflorum</name>
    <name type="common">Italian ryegrass</name>
    <name type="synonym">Lolium perenne subsp. multiflorum</name>
    <dbReference type="NCBI Taxonomy" id="4521"/>
    <lineage>
        <taxon>Eukaryota</taxon>
        <taxon>Viridiplantae</taxon>
        <taxon>Streptophyta</taxon>
        <taxon>Embryophyta</taxon>
        <taxon>Tracheophyta</taxon>
        <taxon>Spermatophyta</taxon>
        <taxon>Magnoliopsida</taxon>
        <taxon>Liliopsida</taxon>
        <taxon>Poales</taxon>
        <taxon>Poaceae</taxon>
        <taxon>BOP clade</taxon>
        <taxon>Pooideae</taxon>
        <taxon>Poodae</taxon>
        <taxon>Poeae</taxon>
        <taxon>Poeae Chloroplast Group 2 (Poeae type)</taxon>
        <taxon>Loliodinae</taxon>
        <taxon>Loliinae</taxon>
        <taxon>Lolium</taxon>
    </lineage>
</organism>
<proteinExistence type="inferred from homology"/>
<dbReference type="Pfam" id="PF06047">
    <property type="entry name" value="Nkap_C"/>
    <property type="match status" value="1"/>
</dbReference>
<dbReference type="GO" id="GO:0005634">
    <property type="term" value="C:nucleus"/>
    <property type="evidence" value="ECO:0007669"/>
    <property type="project" value="TreeGrafter"/>
</dbReference>
<feature type="compositionally biased region" description="Basic residues" evidence="2">
    <location>
        <begin position="62"/>
        <end position="72"/>
    </location>
</feature>
<accession>A0AAD8VI82</accession>
<comment type="similarity">
    <text evidence="1">Belongs to the NKAP family.</text>
</comment>
<feature type="compositionally biased region" description="Basic residues" evidence="2">
    <location>
        <begin position="101"/>
        <end position="119"/>
    </location>
</feature>
<evidence type="ECO:0000256" key="2">
    <source>
        <dbReference type="SAM" id="MobiDB-lite"/>
    </source>
</evidence>